<feature type="transmembrane region" description="Helical" evidence="7">
    <location>
        <begin position="269"/>
        <end position="287"/>
    </location>
</feature>
<accession>A0A4R5QDI9</accession>
<keyword evidence="5 7" id="KW-0472">Membrane</keyword>
<evidence type="ECO:0000256" key="4">
    <source>
        <dbReference type="ARBA" id="ARBA00022989"/>
    </source>
</evidence>
<protein>
    <submittedName>
        <fullName evidence="8">P-type conjugative transfer protein TrbL</fullName>
    </submittedName>
</protein>
<dbReference type="GO" id="GO:0016020">
    <property type="term" value="C:membrane"/>
    <property type="evidence" value="ECO:0007669"/>
    <property type="project" value="UniProtKB-SubCell"/>
</dbReference>
<feature type="transmembrane region" description="Helical" evidence="7">
    <location>
        <begin position="164"/>
        <end position="183"/>
    </location>
</feature>
<evidence type="ECO:0000256" key="2">
    <source>
        <dbReference type="ARBA" id="ARBA00007802"/>
    </source>
</evidence>
<evidence type="ECO:0000256" key="7">
    <source>
        <dbReference type="SAM" id="Phobius"/>
    </source>
</evidence>
<feature type="compositionally biased region" description="Gly residues" evidence="6">
    <location>
        <begin position="490"/>
        <end position="507"/>
    </location>
</feature>
<evidence type="ECO:0000256" key="5">
    <source>
        <dbReference type="ARBA" id="ARBA00023136"/>
    </source>
</evidence>
<gene>
    <name evidence="8" type="primary">trbL</name>
    <name evidence="8" type="ORF">E2C06_17890</name>
</gene>
<comment type="subcellular location">
    <subcellularLocation>
        <location evidence="1">Membrane</location>
        <topology evidence="1">Multi-pass membrane protein</topology>
    </subcellularLocation>
</comment>
<feature type="region of interest" description="Disordered" evidence="6">
    <location>
        <begin position="472"/>
        <end position="507"/>
    </location>
</feature>
<evidence type="ECO:0000256" key="1">
    <source>
        <dbReference type="ARBA" id="ARBA00004141"/>
    </source>
</evidence>
<dbReference type="InterPro" id="IPR007688">
    <property type="entry name" value="Conjugal_tfr_TrbL/VirB6"/>
</dbReference>
<evidence type="ECO:0000313" key="8">
    <source>
        <dbReference type="EMBL" id="TDH61242.1"/>
    </source>
</evidence>
<keyword evidence="4 7" id="KW-1133">Transmembrane helix</keyword>
<dbReference type="EMBL" id="SMSJ01000024">
    <property type="protein sequence ID" value="TDH61242.1"/>
    <property type="molecule type" value="Genomic_DNA"/>
</dbReference>
<keyword evidence="9" id="KW-1185">Reference proteome</keyword>
<comment type="similarity">
    <text evidence="2">Belongs to the TrbL/VirB6 family.</text>
</comment>
<feature type="transmembrane region" description="Helical" evidence="7">
    <location>
        <begin position="307"/>
        <end position="324"/>
    </location>
</feature>
<sequence length="507" mass="52224">MRRWWWAHLCGDGRYSCRAHVPSARRFISSRGRGAAVSGLAGSGPTPGQRWSALLMRLFSKPSARKVAGFAVREAIWMAKHLAVFGALAAVIVLGMAWASSADAQPAPAGGAMNSIVDLFNGTVRRFEATLIARASELFLALAAIQMTIATARQVRVGGDVFDIIGVVLWEMVVLGLFYFFLVNSPEIMRAIIASFAQLGNEASTLAGGSANMSPSDVFNAGINVARAMWNGLTWRDVPLSILLVLAGLVDLWVFAQICAMMIEVMVEGYIAASTCVVLMGFGGAVWTRDIAVTQFRYAISIGMKRLMLQILVGLGEAIVLRWAEQLQNNTATPDYLTIATFIGAPLVLLRLVQTLPQRAQDSLTGIHSGSGGGSLMGTGGAAAAAGAAMATTAAGGGAAVAGAFRQSSAAVAAREAEGGRSPAGGAVGRVAAVTGGAIGNLGRSFASDMGQRLAGNYAASHGSTPWRMAQGMNSAAAEARASIADKSGKGGNGSAGSAGNSGGENP</sequence>
<reference evidence="8 9" key="1">
    <citation type="journal article" date="2016" name="J. Microbiol.">
        <title>Dankookia rubra gen. nov., sp. nov., an alphaproteobacterium isolated from sediment of a shallow stream.</title>
        <authorList>
            <person name="Kim W.H."/>
            <person name="Kim D.H."/>
            <person name="Kang K."/>
            <person name="Ahn T.Y."/>
        </authorList>
    </citation>
    <scope>NUCLEOTIDE SEQUENCE [LARGE SCALE GENOMIC DNA]</scope>
    <source>
        <strain evidence="8 9">JCM30602</strain>
    </source>
</reference>
<feature type="transmembrane region" description="Helical" evidence="7">
    <location>
        <begin position="82"/>
        <end position="101"/>
    </location>
</feature>
<dbReference type="NCBIfam" id="TIGR02783">
    <property type="entry name" value="TrbL_P"/>
    <property type="match status" value="1"/>
</dbReference>
<evidence type="ECO:0000313" key="9">
    <source>
        <dbReference type="Proteomes" id="UP000295096"/>
    </source>
</evidence>
<dbReference type="Pfam" id="PF04610">
    <property type="entry name" value="TrbL"/>
    <property type="match status" value="1"/>
</dbReference>
<feature type="transmembrane region" description="Helical" evidence="7">
    <location>
        <begin position="238"/>
        <end position="263"/>
    </location>
</feature>
<comment type="caution">
    <text evidence="8">The sequence shown here is derived from an EMBL/GenBank/DDBJ whole genome shotgun (WGS) entry which is preliminary data.</text>
</comment>
<evidence type="ECO:0000256" key="6">
    <source>
        <dbReference type="SAM" id="MobiDB-lite"/>
    </source>
</evidence>
<dbReference type="InterPro" id="IPR014150">
    <property type="entry name" value="Conjugal_tfr_TrbL"/>
</dbReference>
<name>A0A4R5QDI9_9PROT</name>
<evidence type="ECO:0000256" key="3">
    <source>
        <dbReference type="ARBA" id="ARBA00022692"/>
    </source>
</evidence>
<proteinExistence type="inferred from homology"/>
<dbReference type="GO" id="GO:0030255">
    <property type="term" value="P:protein secretion by the type IV secretion system"/>
    <property type="evidence" value="ECO:0007669"/>
    <property type="project" value="InterPro"/>
</dbReference>
<feature type="compositionally biased region" description="Low complexity" evidence="6">
    <location>
        <begin position="476"/>
        <end position="485"/>
    </location>
</feature>
<organism evidence="8 9">
    <name type="scientific">Dankookia rubra</name>
    <dbReference type="NCBI Taxonomy" id="1442381"/>
    <lineage>
        <taxon>Bacteria</taxon>
        <taxon>Pseudomonadati</taxon>
        <taxon>Pseudomonadota</taxon>
        <taxon>Alphaproteobacteria</taxon>
        <taxon>Acetobacterales</taxon>
        <taxon>Roseomonadaceae</taxon>
        <taxon>Dankookia</taxon>
    </lineage>
</organism>
<keyword evidence="3 7" id="KW-0812">Transmembrane</keyword>
<dbReference type="OrthoDB" id="7304151at2"/>
<dbReference type="AlphaFoldDB" id="A0A4R5QDI9"/>
<dbReference type="Proteomes" id="UP000295096">
    <property type="component" value="Unassembled WGS sequence"/>
</dbReference>